<feature type="compositionally biased region" description="Polar residues" evidence="1">
    <location>
        <begin position="18"/>
        <end position="44"/>
    </location>
</feature>
<feature type="region of interest" description="Disordered" evidence="1">
    <location>
        <begin position="18"/>
        <end position="55"/>
    </location>
</feature>
<reference evidence="2" key="1">
    <citation type="journal article" date="2013" name="Genome Biol.">
        <title>Reference genomes and transcriptomes of Nicotiana sylvestris and Nicotiana tomentosiformis.</title>
        <authorList>
            <person name="Sierro N."/>
            <person name="Battey J.N."/>
            <person name="Ouadi S."/>
            <person name="Bovet L."/>
            <person name="Goepfert S."/>
            <person name="Bakaher N."/>
            <person name="Peitsch M.C."/>
            <person name="Ivanov N.V."/>
        </authorList>
    </citation>
    <scope>NUCLEOTIDE SEQUENCE [LARGE SCALE GENOMIC DNA]</scope>
</reference>
<dbReference type="AlphaFoldDB" id="A0A1U7VVK7"/>
<protein>
    <submittedName>
        <fullName evidence="3">Uncharacterized protein LOC104219915</fullName>
    </submittedName>
</protein>
<evidence type="ECO:0000313" key="3">
    <source>
        <dbReference type="RefSeq" id="XP_009768986.1"/>
    </source>
</evidence>
<sequence>MNLSANSSQVVMEWLGSHSSQSSAFPLSENGKSLNRRASSNTSAGAIRYGGKEMG</sequence>
<organism evidence="2 3">
    <name type="scientific">Nicotiana sylvestris</name>
    <name type="common">Wood tobacco</name>
    <name type="synonym">South American tobacco</name>
    <dbReference type="NCBI Taxonomy" id="4096"/>
    <lineage>
        <taxon>Eukaryota</taxon>
        <taxon>Viridiplantae</taxon>
        <taxon>Streptophyta</taxon>
        <taxon>Embryophyta</taxon>
        <taxon>Tracheophyta</taxon>
        <taxon>Spermatophyta</taxon>
        <taxon>Magnoliopsida</taxon>
        <taxon>eudicotyledons</taxon>
        <taxon>Gunneridae</taxon>
        <taxon>Pentapetalae</taxon>
        <taxon>asterids</taxon>
        <taxon>lamiids</taxon>
        <taxon>Solanales</taxon>
        <taxon>Solanaceae</taxon>
        <taxon>Nicotianoideae</taxon>
        <taxon>Nicotianeae</taxon>
        <taxon>Nicotiana</taxon>
    </lineage>
</organism>
<gene>
    <name evidence="3" type="primary">LOC104219915</name>
</gene>
<name>A0A1U7VVK7_NICSY</name>
<reference evidence="3" key="2">
    <citation type="submission" date="2025-08" db="UniProtKB">
        <authorList>
            <consortium name="RefSeq"/>
        </authorList>
    </citation>
    <scope>IDENTIFICATION</scope>
    <source>
        <tissue evidence="3">Leaf</tissue>
    </source>
</reference>
<evidence type="ECO:0000256" key="1">
    <source>
        <dbReference type="SAM" id="MobiDB-lite"/>
    </source>
</evidence>
<keyword evidence="2" id="KW-1185">Reference proteome</keyword>
<evidence type="ECO:0000313" key="2">
    <source>
        <dbReference type="Proteomes" id="UP000189701"/>
    </source>
</evidence>
<accession>A0A1U7VVK7</accession>
<proteinExistence type="predicted"/>
<dbReference type="RefSeq" id="XP_009768986.1">
    <property type="nucleotide sequence ID" value="XM_009770684.1"/>
</dbReference>
<dbReference type="Proteomes" id="UP000189701">
    <property type="component" value="Unplaced"/>
</dbReference>